<organism evidence="8 9">
    <name type="scientific">Euplotes crassus</name>
    <dbReference type="NCBI Taxonomy" id="5936"/>
    <lineage>
        <taxon>Eukaryota</taxon>
        <taxon>Sar</taxon>
        <taxon>Alveolata</taxon>
        <taxon>Ciliophora</taxon>
        <taxon>Intramacronucleata</taxon>
        <taxon>Spirotrichea</taxon>
        <taxon>Hypotrichia</taxon>
        <taxon>Euplotida</taxon>
        <taxon>Euplotidae</taxon>
        <taxon>Moneuplotes</taxon>
    </lineage>
</organism>
<comment type="similarity">
    <text evidence="1">Belongs to the peptidase C2 family.</text>
</comment>
<dbReference type="SUPFAM" id="SSF54001">
    <property type="entry name" value="Cysteine proteinases"/>
    <property type="match status" value="1"/>
</dbReference>
<feature type="active site" evidence="5 6">
    <location>
        <position position="269"/>
    </location>
</feature>
<sequence>MDESRIERATTPYPYEDIIKEGELFEDPHFGPCQESLFNELECKMDPKIKKLWSKFEWKRASLIYKDGFKVFDNKPITPLDLKQGLLGTCYFVSSIASAASNFTRITELFVIKKPNKSGIYAVRFIINGKYQIVTVDDYFPVDPKSQLPAFSRSTKNLIWPLVLEKAWAKLNGSFENIMQGYPQDVLSFIMPGLSKVINLRREDNNHELWKILIQALYKNHIICGITYKAIKGVDLKLKGLVPNHCYSVIGCTHFTVKRTEHRLVRLYNPWGTLEWKGHWSKTDKRWTKSLLNSSQCDILTPGCFYIPFEYFLKYFKVVTITENEPEYKFQSLTLTNNGDFSAFILDLHENSYLYLSVNQINQRLLQEECKKAESSVCNIMIARINPSKDSLIYVDGKFSQERELVWNSQRRLQKGKYLVYAEIEWSEETKCIDYYSSCYSENKVIMEDVTGSYKKKDLLEKMLIACAQKKTKPYEYSKEASSEEPGLKIDLKRAMSVEDTGCDYGYIFYTNDTPSSVLSEELNFGSMAGYVVDDEEDTPKINIDLEPGKQKLVLLKRNSDRPMLSVGFKSKISYDTEDLIKNIKTKGKKHQVKTDCEEFEIYFYVLEHPKGYIFQYENNEKTLEFEAAFDFKLKNLKIVEQARKEKLKQRKEWGRNNASSTWKVFLKPGCKVIKKLEIINDYDAVAYKQNYKFKTIDTTPQKVFSNASLKTSIKKRGQKYPLVDEAKIDYYVYNEIKGSYYFMFTNSGIKTLECDAQFELENIKLVDSDGPENTWKFSLKPGQCLIKQALKIIQRDKCSLCPSFTYKLS</sequence>
<protein>
    <recommendedName>
        <fullName evidence="7">Calpain catalytic domain-containing protein</fullName>
    </recommendedName>
</protein>
<evidence type="ECO:0000256" key="1">
    <source>
        <dbReference type="ARBA" id="ARBA00007623"/>
    </source>
</evidence>
<dbReference type="PROSITE" id="PS50203">
    <property type="entry name" value="CALPAIN_CAT"/>
    <property type="match status" value="1"/>
</dbReference>
<dbReference type="PANTHER" id="PTHR10183">
    <property type="entry name" value="CALPAIN"/>
    <property type="match status" value="1"/>
</dbReference>
<dbReference type="GO" id="GO:0006508">
    <property type="term" value="P:proteolysis"/>
    <property type="evidence" value="ECO:0007669"/>
    <property type="project" value="UniProtKB-KW"/>
</dbReference>
<dbReference type="Gene3D" id="3.90.70.10">
    <property type="entry name" value="Cysteine proteinases"/>
    <property type="match status" value="1"/>
</dbReference>
<proteinExistence type="inferred from homology"/>
<accession>A0AAD1Y5K1</accession>
<name>A0AAD1Y5K1_EUPCR</name>
<dbReference type="GO" id="GO:0004198">
    <property type="term" value="F:calcium-dependent cysteine-type endopeptidase activity"/>
    <property type="evidence" value="ECO:0007669"/>
    <property type="project" value="InterPro"/>
</dbReference>
<evidence type="ECO:0000313" key="9">
    <source>
        <dbReference type="Proteomes" id="UP001295684"/>
    </source>
</evidence>
<evidence type="ECO:0000313" key="8">
    <source>
        <dbReference type="EMBL" id="CAI2385781.1"/>
    </source>
</evidence>
<evidence type="ECO:0000256" key="4">
    <source>
        <dbReference type="ARBA" id="ARBA00022807"/>
    </source>
</evidence>
<dbReference type="PROSITE" id="PS00139">
    <property type="entry name" value="THIOL_PROTEASE_CYS"/>
    <property type="match status" value="1"/>
</dbReference>
<gene>
    <name evidence="8" type="ORF">ECRASSUSDP1_LOCUS27364</name>
</gene>
<feature type="domain" description="Calpain catalytic" evidence="7">
    <location>
        <begin position="24"/>
        <end position="325"/>
    </location>
</feature>
<reference evidence="8" key="1">
    <citation type="submission" date="2023-07" db="EMBL/GenBank/DDBJ databases">
        <authorList>
            <consortium name="AG Swart"/>
            <person name="Singh M."/>
            <person name="Singh A."/>
            <person name="Seah K."/>
            <person name="Emmerich C."/>
        </authorList>
    </citation>
    <scope>NUCLEOTIDE SEQUENCE</scope>
    <source>
        <strain evidence="8">DP1</strain>
    </source>
</reference>
<comment type="caution">
    <text evidence="8">The sequence shown here is derived from an EMBL/GenBank/DDBJ whole genome shotgun (WGS) entry which is preliminary data.</text>
</comment>
<evidence type="ECO:0000256" key="3">
    <source>
        <dbReference type="ARBA" id="ARBA00022801"/>
    </source>
</evidence>
<keyword evidence="2 6" id="KW-0645">Protease</keyword>
<dbReference type="InterPro" id="IPR001300">
    <property type="entry name" value="Peptidase_C2_calpain_cat"/>
</dbReference>
<feature type="active site" evidence="5 6">
    <location>
        <position position="245"/>
    </location>
</feature>
<dbReference type="EMBL" id="CAMPGE010028235">
    <property type="protein sequence ID" value="CAI2385781.1"/>
    <property type="molecule type" value="Genomic_DNA"/>
</dbReference>
<keyword evidence="9" id="KW-1185">Reference proteome</keyword>
<evidence type="ECO:0000256" key="5">
    <source>
        <dbReference type="PIRSR" id="PIRSR622684-1"/>
    </source>
</evidence>
<dbReference type="Pfam" id="PF00648">
    <property type="entry name" value="Peptidase_C2"/>
    <property type="match status" value="1"/>
</dbReference>
<feature type="active site" evidence="5 6">
    <location>
        <position position="90"/>
    </location>
</feature>
<dbReference type="InterPro" id="IPR038765">
    <property type="entry name" value="Papain-like_cys_pep_sf"/>
</dbReference>
<dbReference type="InterPro" id="IPR022684">
    <property type="entry name" value="Calpain_cysteine_protease"/>
</dbReference>
<keyword evidence="4 6" id="KW-0788">Thiol protease</keyword>
<keyword evidence="3 6" id="KW-0378">Hydrolase</keyword>
<evidence type="ECO:0000256" key="2">
    <source>
        <dbReference type="ARBA" id="ARBA00022670"/>
    </source>
</evidence>
<evidence type="ECO:0000256" key="6">
    <source>
        <dbReference type="PROSITE-ProRule" id="PRU00239"/>
    </source>
</evidence>
<dbReference type="Proteomes" id="UP001295684">
    <property type="component" value="Unassembled WGS sequence"/>
</dbReference>
<dbReference type="InterPro" id="IPR000169">
    <property type="entry name" value="Pept_cys_AS"/>
</dbReference>
<dbReference type="SMART" id="SM00230">
    <property type="entry name" value="CysPc"/>
    <property type="match status" value="1"/>
</dbReference>
<dbReference type="AlphaFoldDB" id="A0AAD1Y5K1"/>
<dbReference type="PRINTS" id="PR00704">
    <property type="entry name" value="CALPAIN"/>
</dbReference>
<evidence type="ECO:0000259" key="7">
    <source>
        <dbReference type="PROSITE" id="PS50203"/>
    </source>
</evidence>
<dbReference type="PANTHER" id="PTHR10183:SF379">
    <property type="entry name" value="CALPAIN-5"/>
    <property type="match status" value="1"/>
</dbReference>